<reference evidence="1 2" key="1">
    <citation type="journal article" date="2018" name="Environ. Microbiol.">
        <title>Novel energy conservation strategies and behaviour of Pelotomaculum schinkii driving syntrophic propionate catabolism.</title>
        <authorList>
            <person name="Hidalgo-Ahumada C.A.P."/>
            <person name="Nobu M.K."/>
            <person name="Narihiro T."/>
            <person name="Tamaki H."/>
            <person name="Liu W.T."/>
            <person name="Kamagata Y."/>
            <person name="Stams A.J.M."/>
            <person name="Imachi H."/>
            <person name="Sousa D.Z."/>
        </authorList>
    </citation>
    <scope>NUCLEOTIDE SEQUENCE [LARGE SCALE GENOMIC DNA]</scope>
    <source>
        <strain evidence="1 2">HH</strain>
    </source>
</reference>
<sequence length="64" mass="7209">MTQQRAQRADFGPSWPEVAGFGEAPQQAVFRDCGHSHIACRFAQFHKMMNIPGHLFDYFVGLIG</sequence>
<dbReference type="EMBL" id="QFGA01000002">
    <property type="protein sequence ID" value="TEB05599.1"/>
    <property type="molecule type" value="Genomic_DNA"/>
</dbReference>
<organism evidence="1 2">
    <name type="scientific">Pelotomaculum schinkii</name>
    <dbReference type="NCBI Taxonomy" id="78350"/>
    <lineage>
        <taxon>Bacteria</taxon>
        <taxon>Bacillati</taxon>
        <taxon>Bacillota</taxon>
        <taxon>Clostridia</taxon>
        <taxon>Eubacteriales</taxon>
        <taxon>Desulfotomaculaceae</taxon>
        <taxon>Pelotomaculum</taxon>
    </lineage>
</organism>
<accession>A0A4Y7RA66</accession>
<dbReference type="Proteomes" id="UP000298324">
    <property type="component" value="Unassembled WGS sequence"/>
</dbReference>
<protein>
    <submittedName>
        <fullName evidence="1">Uncharacterized protein</fullName>
    </submittedName>
</protein>
<name>A0A4Y7RA66_9FIRM</name>
<comment type="caution">
    <text evidence="1">The sequence shown here is derived from an EMBL/GenBank/DDBJ whole genome shotgun (WGS) entry which is preliminary data.</text>
</comment>
<gene>
    <name evidence="1" type="ORF">Psch_02640</name>
</gene>
<evidence type="ECO:0000313" key="1">
    <source>
        <dbReference type="EMBL" id="TEB05599.1"/>
    </source>
</evidence>
<keyword evidence="2" id="KW-1185">Reference proteome</keyword>
<dbReference type="AlphaFoldDB" id="A0A4Y7RA66"/>
<proteinExistence type="predicted"/>
<evidence type="ECO:0000313" key="2">
    <source>
        <dbReference type="Proteomes" id="UP000298324"/>
    </source>
</evidence>